<dbReference type="Proteomes" id="UP000638648">
    <property type="component" value="Unassembled WGS sequence"/>
</dbReference>
<evidence type="ECO:0000313" key="1">
    <source>
        <dbReference type="EMBL" id="MBE1611257.1"/>
    </source>
</evidence>
<sequence>MPDVSANDFDRLFNDALTALRPLADQTSADEGEPTEPIRGLGEAMDGFVRVTVKPGGQVESVQLNPRVMRSDSESIAEAFVAATNAALADLQQKIGAVLPTMADQHQMLERLQEFQSQSVVQMQRYLKAITDVQDQIDRD</sequence>
<accession>A0A927N3V8</accession>
<comment type="caution">
    <text evidence="1">The sequence shown here is derived from an EMBL/GenBank/DDBJ whole genome shotgun (WGS) entry which is preliminary data.</text>
</comment>
<dbReference type="SUPFAM" id="SSF82607">
    <property type="entry name" value="YbaB-like"/>
    <property type="match status" value="1"/>
</dbReference>
<evidence type="ECO:0000313" key="2">
    <source>
        <dbReference type="Proteomes" id="UP000638648"/>
    </source>
</evidence>
<gene>
    <name evidence="1" type="ORF">HEB94_008105</name>
</gene>
<proteinExistence type="predicted"/>
<name>A0A927N3V8_9ACTN</name>
<reference evidence="1" key="1">
    <citation type="submission" date="2020-10" db="EMBL/GenBank/DDBJ databases">
        <title>Sequencing the genomes of 1000 actinobacteria strains.</title>
        <authorList>
            <person name="Klenk H.-P."/>
        </authorList>
    </citation>
    <scope>NUCLEOTIDE SEQUENCE</scope>
    <source>
        <strain evidence="1">DSM 45354</strain>
    </source>
</reference>
<organism evidence="1 2">
    <name type="scientific">Actinopolymorpha pittospori</name>
    <dbReference type="NCBI Taxonomy" id="648752"/>
    <lineage>
        <taxon>Bacteria</taxon>
        <taxon>Bacillati</taxon>
        <taxon>Actinomycetota</taxon>
        <taxon>Actinomycetes</taxon>
        <taxon>Propionibacteriales</taxon>
        <taxon>Actinopolymorphaceae</taxon>
        <taxon>Actinopolymorpha</taxon>
    </lineage>
</organism>
<dbReference type="RefSeq" id="WP_192754501.1">
    <property type="nucleotide sequence ID" value="NZ_BAABJL010000042.1"/>
</dbReference>
<dbReference type="InterPro" id="IPR004401">
    <property type="entry name" value="YbaB/EbfC"/>
</dbReference>
<dbReference type="GO" id="GO:0003677">
    <property type="term" value="F:DNA binding"/>
    <property type="evidence" value="ECO:0007669"/>
    <property type="project" value="UniProtKB-KW"/>
</dbReference>
<dbReference type="AlphaFoldDB" id="A0A927N3V8"/>
<keyword evidence="2" id="KW-1185">Reference proteome</keyword>
<keyword evidence="1" id="KW-0238">DNA-binding</keyword>
<dbReference type="Pfam" id="PF02575">
    <property type="entry name" value="YbaB_DNA_bd"/>
    <property type="match status" value="1"/>
</dbReference>
<protein>
    <submittedName>
        <fullName evidence="1">DNA-binding protein YbaB</fullName>
    </submittedName>
</protein>
<dbReference type="Gene3D" id="3.30.1310.10">
    <property type="entry name" value="Nucleoid-associated protein YbaB-like domain"/>
    <property type="match status" value="1"/>
</dbReference>
<dbReference type="InterPro" id="IPR036894">
    <property type="entry name" value="YbaB-like_sf"/>
</dbReference>
<dbReference type="EMBL" id="JADBEM010000001">
    <property type="protein sequence ID" value="MBE1611257.1"/>
    <property type="molecule type" value="Genomic_DNA"/>
</dbReference>